<dbReference type="GO" id="GO:0004523">
    <property type="term" value="F:RNA-DNA hybrid ribonuclease activity"/>
    <property type="evidence" value="ECO:0007669"/>
    <property type="project" value="InterPro"/>
</dbReference>
<evidence type="ECO:0000313" key="4">
    <source>
        <dbReference type="Proteomes" id="UP000596661"/>
    </source>
</evidence>
<evidence type="ECO:0000259" key="2">
    <source>
        <dbReference type="Pfam" id="PF13456"/>
    </source>
</evidence>
<dbReference type="AlphaFoldDB" id="A0A803NX77"/>
<feature type="region of interest" description="Disordered" evidence="1">
    <location>
        <begin position="93"/>
        <end position="128"/>
    </location>
</feature>
<dbReference type="PANTHER" id="PTHR47074">
    <property type="entry name" value="BNAC02G40300D PROTEIN"/>
    <property type="match status" value="1"/>
</dbReference>
<dbReference type="EMBL" id="UZAU01000235">
    <property type="status" value="NOT_ANNOTATED_CDS"/>
    <property type="molecule type" value="Genomic_DNA"/>
</dbReference>
<dbReference type="Gene3D" id="3.30.420.10">
    <property type="entry name" value="Ribonuclease H-like superfamily/Ribonuclease H"/>
    <property type="match status" value="1"/>
</dbReference>
<evidence type="ECO:0000313" key="3">
    <source>
        <dbReference type="EnsemblPlants" id="cds.evm.model.02.2315"/>
    </source>
</evidence>
<dbReference type="InterPro" id="IPR044730">
    <property type="entry name" value="RNase_H-like_dom_plant"/>
</dbReference>
<dbReference type="EnsemblPlants" id="evm.model.02.2315">
    <property type="protein sequence ID" value="cds.evm.model.02.2315"/>
    <property type="gene ID" value="evm.TU.02.2315"/>
</dbReference>
<feature type="domain" description="RNase H type-1" evidence="2">
    <location>
        <begin position="256"/>
        <end position="333"/>
    </location>
</feature>
<evidence type="ECO:0000256" key="1">
    <source>
        <dbReference type="SAM" id="MobiDB-lite"/>
    </source>
</evidence>
<organism evidence="3 4">
    <name type="scientific">Cannabis sativa</name>
    <name type="common">Hemp</name>
    <name type="synonym">Marijuana</name>
    <dbReference type="NCBI Taxonomy" id="3483"/>
    <lineage>
        <taxon>Eukaryota</taxon>
        <taxon>Viridiplantae</taxon>
        <taxon>Streptophyta</taxon>
        <taxon>Embryophyta</taxon>
        <taxon>Tracheophyta</taxon>
        <taxon>Spermatophyta</taxon>
        <taxon>Magnoliopsida</taxon>
        <taxon>eudicotyledons</taxon>
        <taxon>Gunneridae</taxon>
        <taxon>Pentapetalae</taxon>
        <taxon>rosids</taxon>
        <taxon>fabids</taxon>
        <taxon>Rosales</taxon>
        <taxon>Cannabaceae</taxon>
        <taxon>Cannabis</taxon>
    </lineage>
</organism>
<dbReference type="InterPro" id="IPR002156">
    <property type="entry name" value="RNaseH_domain"/>
</dbReference>
<reference evidence="3" key="2">
    <citation type="submission" date="2021-03" db="UniProtKB">
        <authorList>
            <consortium name="EnsemblPlants"/>
        </authorList>
    </citation>
    <scope>IDENTIFICATION</scope>
</reference>
<dbReference type="InterPro" id="IPR036397">
    <property type="entry name" value="RNaseH_sf"/>
</dbReference>
<dbReference type="PANTHER" id="PTHR47074:SF11">
    <property type="entry name" value="REVERSE TRANSCRIPTASE-LIKE PROTEIN"/>
    <property type="match status" value="1"/>
</dbReference>
<reference evidence="3" key="1">
    <citation type="submission" date="2018-11" db="EMBL/GenBank/DDBJ databases">
        <authorList>
            <person name="Grassa J C."/>
        </authorList>
    </citation>
    <scope>NUCLEOTIDE SEQUENCE [LARGE SCALE GENOMIC DNA]</scope>
</reference>
<dbReference type="Gramene" id="evm.model.02.2315">
    <property type="protein sequence ID" value="cds.evm.model.02.2315"/>
    <property type="gene ID" value="evm.TU.02.2315"/>
</dbReference>
<keyword evidence="4" id="KW-1185">Reference proteome</keyword>
<proteinExistence type="predicted"/>
<accession>A0A803NX77</accession>
<name>A0A803NX77_CANSA</name>
<sequence length="354" mass="38573">MITPTSFGFGLGFLQSRSIIAVASFPVKKCDEFAYPPPLHYKIPLKAPAKSNFKRSPFDLSNSHPLDELPISQSNVDQSLAAAVNQFLTTQDAGADSSSSGAIPGADGAVSSGFAGNNPVPPPEPSTFERQSIAPTFNPEFNCPAPVDAFCEANQAAFPTAAMAVHTTAEHDPVPVQDIERITKKAKGDVVQWTSVFLSQYKEAQLKRIDMVTTHQANVSTSANRVQEGSYQLYTDAAIQTRNVPMMTTFNCFSRAWALRLALDWCSNVKLPLSIIFSDCQQLVGKVSSRKKDLSAMADVVWDIRNSLSHFPNASVTYTPRSNNTHAHQMAKGALGLDEELVWKNNSPNFLFVT</sequence>
<dbReference type="CDD" id="cd06222">
    <property type="entry name" value="RNase_H_like"/>
    <property type="match status" value="1"/>
</dbReference>
<protein>
    <recommendedName>
        <fullName evidence="2">RNase H type-1 domain-containing protein</fullName>
    </recommendedName>
</protein>
<dbReference type="Pfam" id="PF13456">
    <property type="entry name" value="RVT_3"/>
    <property type="match status" value="1"/>
</dbReference>
<dbReference type="GO" id="GO:0003676">
    <property type="term" value="F:nucleic acid binding"/>
    <property type="evidence" value="ECO:0007669"/>
    <property type="project" value="InterPro"/>
</dbReference>
<dbReference type="Proteomes" id="UP000596661">
    <property type="component" value="Chromosome 2"/>
</dbReference>
<dbReference type="InterPro" id="IPR052929">
    <property type="entry name" value="RNase_H-like_EbsB-rel"/>
</dbReference>
<feature type="compositionally biased region" description="Low complexity" evidence="1">
    <location>
        <begin position="93"/>
        <end position="109"/>
    </location>
</feature>